<dbReference type="InterPro" id="IPR009057">
    <property type="entry name" value="Homeodomain-like_sf"/>
</dbReference>
<reference evidence="6" key="2">
    <citation type="submission" date="2015-02" db="EMBL/GenBank/DDBJ databases">
        <title>Physiological reanalysis, assessment of diazotrophy, and genome sequences of multiple isolates of Streptomyces thermoautotrophicus.</title>
        <authorList>
            <person name="MacKellar D.C."/>
            <person name="Lieber L."/>
            <person name="Norman J."/>
            <person name="Bolger A."/>
            <person name="Tobin C."/>
            <person name="Murray J.W."/>
            <person name="Friesen M."/>
            <person name="Prell J."/>
        </authorList>
    </citation>
    <scope>NUCLEOTIDE SEQUENCE [LARGE SCALE GENOMIC DNA]</scope>
    <source>
        <strain evidence="6">UBT1</strain>
    </source>
</reference>
<reference evidence="5" key="3">
    <citation type="submission" date="2015-04" db="EMBL/GenBank/DDBJ databases">
        <title>Physiological reanalysis, assessment of diazotrophy, and genome sequences of multiple isolates of Streptomyces thermoautotrophicus.</title>
        <authorList>
            <person name="MacKellar D.C."/>
            <person name="Lieber L."/>
            <person name="Norman J."/>
            <person name="Bolger A."/>
            <person name="Tobin C."/>
            <person name="Murray J.W."/>
            <person name="Chang R."/>
            <person name="Ford T."/>
            <person name="Nguyen P.Q."/>
            <person name="Woodward J."/>
            <person name="Permingeat H."/>
            <person name="Joshi N.S."/>
            <person name="Silver P.A."/>
            <person name="Usadel B."/>
            <person name="Rutherford A.W."/>
            <person name="Friesen M."/>
            <person name="Prell J."/>
        </authorList>
    </citation>
    <scope>NUCLEOTIDE SEQUENCE [LARGE SCALE GENOMIC DNA]</scope>
    <source>
        <strain evidence="5">H1</strain>
    </source>
</reference>
<evidence type="ECO:0000313" key="7">
    <source>
        <dbReference type="Proteomes" id="UP000070659"/>
    </source>
</evidence>
<dbReference type="RefSeq" id="WP_066890255.1">
    <property type="nucleotide sequence ID" value="NZ_JYIJ01000019.1"/>
</dbReference>
<dbReference type="Pfam" id="PF21321">
    <property type="entry name" value="HTH_66"/>
    <property type="match status" value="1"/>
</dbReference>
<evidence type="ECO:0000313" key="3">
    <source>
        <dbReference type="EMBL" id="KWX02947.1"/>
    </source>
</evidence>
<accession>A0A132MYQ5</accession>
<organism evidence="3 5">
    <name type="scientific">Carbonactinospora thermoautotrophica</name>
    <dbReference type="NCBI Taxonomy" id="1469144"/>
    <lineage>
        <taxon>Bacteria</taxon>
        <taxon>Bacillati</taxon>
        <taxon>Actinomycetota</taxon>
        <taxon>Actinomycetes</taxon>
        <taxon>Kitasatosporales</taxon>
        <taxon>Carbonactinosporaceae</taxon>
        <taxon>Carbonactinospora</taxon>
    </lineage>
</organism>
<dbReference type="Proteomes" id="UP000070188">
    <property type="component" value="Unassembled WGS sequence"/>
</dbReference>
<evidence type="ECO:0000313" key="6">
    <source>
        <dbReference type="Proteomes" id="UP000070598"/>
    </source>
</evidence>
<dbReference type="OrthoDB" id="5140481at2"/>
<dbReference type="InterPro" id="IPR048708">
    <property type="entry name" value="VapB45-like_HTH"/>
</dbReference>
<dbReference type="PATRIC" id="fig|1469144.10.peg.4281"/>
<comment type="caution">
    <text evidence="3">The sequence shown here is derived from an EMBL/GenBank/DDBJ whole genome shotgun (WGS) entry which is preliminary data.</text>
</comment>
<dbReference type="EMBL" id="JYIK01001099">
    <property type="protein sequence ID" value="KWX06518.1"/>
    <property type="molecule type" value="Genomic_DNA"/>
</dbReference>
<reference evidence="3" key="4">
    <citation type="submission" date="2015-04" db="EMBL/GenBank/DDBJ databases">
        <title>Physiological reanalysis, assessment of diazotrophy, and genome sequences of multiple isolates of Streptomyces thermoautotrophicus.</title>
        <authorList>
            <person name="MacKellar D.C."/>
            <person name="Lieber L."/>
            <person name="Norman J."/>
            <person name="Bolger A."/>
            <person name="Tobin C."/>
            <person name="Murray J.W."/>
            <person name="Woodward J."/>
            <person name="Friesen M."/>
            <person name="Prell J."/>
        </authorList>
    </citation>
    <scope>NUCLEOTIDE SEQUENCE [LARGE SCALE GENOMIC DNA]</scope>
    <source>
        <strain evidence="3">H1</strain>
    </source>
</reference>
<dbReference type="EMBL" id="LAXD01000001">
    <property type="protein sequence ID" value="KWX02947.1"/>
    <property type="molecule type" value="Genomic_DNA"/>
</dbReference>
<dbReference type="STRING" id="1469144.LI90_3996"/>
<dbReference type="AlphaFoldDB" id="A0A132MYQ5"/>
<dbReference type="SUPFAM" id="SSF46689">
    <property type="entry name" value="Homeodomain-like"/>
    <property type="match status" value="1"/>
</dbReference>
<evidence type="ECO:0000313" key="4">
    <source>
        <dbReference type="EMBL" id="KWX06518.1"/>
    </source>
</evidence>
<name>A0A132MYQ5_9ACTN</name>
<evidence type="ECO:0000259" key="1">
    <source>
        <dbReference type="Pfam" id="PF21321"/>
    </source>
</evidence>
<feature type="domain" description="Putative antitoxin VapB45-like DNA-binding HTH" evidence="1">
    <location>
        <begin position="16"/>
        <end position="98"/>
    </location>
</feature>
<dbReference type="Pfam" id="PF04255">
    <property type="entry name" value="DUF433"/>
    <property type="match status" value="1"/>
</dbReference>
<protein>
    <recommendedName>
        <fullName evidence="1">Putative antitoxin VapB45-like DNA-binding HTH domain-containing protein</fullName>
    </recommendedName>
</protein>
<dbReference type="InterPro" id="IPR007367">
    <property type="entry name" value="DUF433"/>
</dbReference>
<reference evidence="2 7" key="1">
    <citation type="submission" date="2015-02" db="EMBL/GenBank/DDBJ databases">
        <title>Physiological reanalysis, assessment of diazotrophy, and genome sequences of multiple isolates of Streptomyces thermoautotrophicus.</title>
        <authorList>
            <person name="MacKellar D.C."/>
            <person name="Lieber L."/>
            <person name="Norman J."/>
            <person name="Bolger A."/>
            <person name="Tobin C."/>
            <person name="Murray J.W."/>
            <person name="Prell J."/>
        </authorList>
    </citation>
    <scope>NUCLEOTIDE SEQUENCE [LARGE SCALE GENOMIC DNA]</scope>
    <source>
        <strain evidence="2 7">UBT1</strain>
    </source>
</reference>
<sequence>MGTKAGRREDVRFDVPLYTQAEAARYLAMPESTFRTWARGYTRQRQGRRPVTGAPLVTYLRPANPQDPSIPFIGLAEGMFLSALRRANVPLQQIRPALELVREKLGVEHALASKRLYVVGAQLLWEVSESSDLDRDARYGARDLIVLRNGQYVFRQAVEQYLRRIEYAEDEFARRVHLPEYEVADVIADPLINFGQPFFQATGTPIEAVLSRHRAGEPIEDLAEDYGLPYDEVVEVVERHRRRAA</sequence>
<dbReference type="EMBL" id="JYIJ01000019">
    <property type="protein sequence ID" value="KWW98084.1"/>
    <property type="molecule type" value="Genomic_DNA"/>
</dbReference>
<dbReference type="Proteomes" id="UP000070659">
    <property type="component" value="Unassembled WGS sequence"/>
</dbReference>
<evidence type="ECO:0000313" key="2">
    <source>
        <dbReference type="EMBL" id="KWW98084.1"/>
    </source>
</evidence>
<keyword evidence="5" id="KW-1185">Reference proteome</keyword>
<proteinExistence type="predicted"/>
<gene>
    <name evidence="3" type="ORF">LI90_3996</name>
    <name evidence="2" type="ORF">TH66_22620</name>
    <name evidence="4" type="ORF">TR74_21770</name>
</gene>
<evidence type="ECO:0000313" key="5">
    <source>
        <dbReference type="Proteomes" id="UP000070188"/>
    </source>
</evidence>
<dbReference type="Proteomes" id="UP000070598">
    <property type="component" value="Unassembled WGS sequence"/>
</dbReference>